<proteinExistence type="predicted"/>
<reference evidence="1 2" key="1">
    <citation type="journal article" date="2020" name="BMC Genomics">
        <title>Intraspecific diversification of the crop wild relative Brassica cretica Lam. using demographic model selection.</title>
        <authorList>
            <person name="Kioukis A."/>
            <person name="Michalopoulou V.A."/>
            <person name="Briers L."/>
            <person name="Pirintsos S."/>
            <person name="Studholme D.J."/>
            <person name="Pavlidis P."/>
            <person name="Sarris P.F."/>
        </authorList>
    </citation>
    <scope>NUCLEOTIDE SEQUENCE [LARGE SCALE GENOMIC DNA]</scope>
    <source>
        <strain evidence="2">cv. PFS-1207/04</strain>
    </source>
</reference>
<name>A0ABQ7AA57_BRACR</name>
<protein>
    <submittedName>
        <fullName evidence="1">Uncharacterized protein</fullName>
    </submittedName>
</protein>
<evidence type="ECO:0000313" key="2">
    <source>
        <dbReference type="Proteomes" id="UP000266723"/>
    </source>
</evidence>
<keyword evidence="2" id="KW-1185">Reference proteome</keyword>
<sequence>MGSSWKKLMMNRRGYPGGDRVVVWSIPESDSLQLFEKIYKSQSKFHSLSSTSASQSVEEQHRVFKSERNMDELVISQKVSVLRD</sequence>
<accession>A0ABQ7AA57</accession>
<dbReference type="Proteomes" id="UP000266723">
    <property type="component" value="Unassembled WGS sequence"/>
</dbReference>
<gene>
    <name evidence="1" type="ORF">DY000_02053763</name>
</gene>
<dbReference type="EMBL" id="QGKV02002055">
    <property type="protein sequence ID" value="KAF3494554.1"/>
    <property type="molecule type" value="Genomic_DNA"/>
</dbReference>
<comment type="caution">
    <text evidence="1">The sequence shown here is derived from an EMBL/GenBank/DDBJ whole genome shotgun (WGS) entry which is preliminary data.</text>
</comment>
<organism evidence="1 2">
    <name type="scientific">Brassica cretica</name>
    <name type="common">Mustard</name>
    <dbReference type="NCBI Taxonomy" id="69181"/>
    <lineage>
        <taxon>Eukaryota</taxon>
        <taxon>Viridiplantae</taxon>
        <taxon>Streptophyta</taxon>
        <taxon>Embryophyta</taxon>
        <taxon>Tracheophyta</taxon>
        <taxon>Spermatophyta</taxon>
        <taxon>Magnoliopsida</taxon>
        <taxon>eudicotyledons</taxon>
        <taxon>Gunneridae</taxon>
        <taxon>Pentapetalae</taxon>
        <taxon>rosids</taxon>
        <taxon>malvids</taxon>
        <taxon>Brassicales</taxon>
        <taxon>Brassicaceae</taxon>
        <taxon>Brassiceae</taxon>
        <taxon>Brassica</taxon>
    </lineage>
</organism>
<evidence type="ECO:0000313" key="1">
    <source>
        <dbReference type="EMBL" id="KAF3494554.1"/>
    </source>
</evidence>